<evidence type="ECO:0000256" key="7">
    <source>
        <dbReference type="ARBA" id="ARBA00022692"/>
    </source>
</evidence>
<keyword evidence="9" id="KW-0443">Lipid metabolism</keyword>
<name>A0AA96RFT2_9BACL</name>
<comment type="subcellular location">
    <subcellularLocation>
        <location evidence="2">Membrane</location>
        <topology evidence="2">Multi-pass membrane protein</topology>
    </subcellularLocation>
</comment>
<dbReference type="PANTHER" id="PTHR14269:SF11">
    <property type="entry name" value="CDP-DIACYLGLYCEROL--GLYCEROL-3-PHOSPHATE 3-PHOSPHATIDYLTRANSFERASE"/>
    <property type="match status" value="1"/>
</dbReference>
<evidence type="ECO:0000256" key="14">
    <source>
        <dbReference type="RuleBase" id="RU003750"/>
    </source>
</evidence>
<evidence type="ECO:0000256" key="12">
    <source>
        <dbReference type="ARBA" id="ARBA00023264"/>
    </source>
</evidence>
<gene>
    <name evidence="16" type="ORF">MJA45_00420</name>
</gene>
<dbReference type="InterPro" id="IPR043130">
    <property type="entry name" value="CDP-OH_PTrfase_TM_dom"/>
</dbReference>
<keyword evidence="12" id="KW-1208">Phospholipid metabolism</keyword>
<dbReference type="GO" id="GO:0008444">
    <property type="term" value="F:CDP-diacylglycerol-glycerol-3-phosphate 3-phosphatidyltransferase activity"/>
    <property type="evidence" value="ECO:0007669"/>
    <property type="project" value="InterPro"/>
</dbReference>
<dbReference type="InterPro" id="IPR000462">
    <property type="entry name" value="CDP-OH_P_trans"/>
</dbReference>
<sequence length="182" mass="20150">MNAPIALTMLRFVLIPVYIYFFSNGQIATAYAVMVAAGATDVLDGYLARRNGQVTELGSMLDPLADKLMMLTVFLSLLLSGRIPWLAAGAMLFRDAAMISGSAFFHFRGKKTVPADTMGKLTTVLYYVAVTLIFFNVPYAMNCLWAVIALSFLTSLLYIFKFRNLNQLTGTKKTKRAFSKRG</sequence>
<dbReference type="Pfam" id="PF01066">
    <property type="entry name" value="CDP-OH_P_transf"/>
    <property type="match status" value="1"/>
</dbReference>
<keyword evidence="7 15" id="KW-0812">Transmembrane</keyword>
<dbReference type="InterPro" id="IPR004570">
    <property type="entry name" value="Phosphatidylglycerol_P_synth"/>
</dbReference>
<keyword evidence="10 15" id="KW-0472">Membrane</keyword>
<keyword evidence="17" id="KW-1185">Reference proteome</keyword>
<dbReference type="RefSeq" id="WP_315605355.1">
    <property type="nucleotide sequence ID" value="NZ_CP130318.1"/>
</dbReference>
<evidence type="ECO:0000256" key="5">
    <source>
        <dbReference type="ARBA" id="ARBA00022516"/>
    </source>
</evidence>
<dbReference type="InterPro" id="IPR050324">
    <property type="entry name" value="CDP-alcohol_PTase-I"/>
</dbReference>
<evidence type="ECO:0000256" key="1">
    <source>
        <dbReference type="ARBA" id="ARBA00003973"/>
    </source>
</evidence>
<evidence type="ECO:0000313" key="16">
    <source>
        <dbReference type="EMBL" id="WNQ11578.1"/>
    </source>
</evidence>
<evidence type="ECO:0000256" key="3">
    <source>
        <dbReference type="ARBA" id="ARBA00005189"/>
    </source>
</evidence>
<feature type="transmembrane region" description="Helical" evidence="15">
    <location>
        <begin position="68"/>
        <end position="93"/>
    </location>
</feature>
<comment type="function">
    <text evidence="1">This protein catalyzes the committed step to the synthesis of the acidic phospholipids.</text>
</comment>
<evidence type="ECO:0000256" key="11">
    <source>
        <dbReference type="ARBA" id="ARBA00023209"/>
    </source>
</evidence>
<keyword evidence="11" id="KW-0594">Phospholipid biosynthesis</keyword>
<keyword evidence="5" id="KW-0444">Lipid biosynthesis</keyword>
<organism evidence="16 17">
    <name type="scientific">Paenibacillus aurantius</name>
    <dbReference type="NCBI Taxonomy" id="2918900"/>
    <lineage>
        <taxon>Bacteria</taxon>
        <taxon>Bacillati</taxon>
        <taxon>Bacillota</taxon>
        <taxon>Bacilli</taxon>
        <taxon>Bacillales</taxon>
        <taxon>Paenibacillaceae</taxon>
        <taxon>Paenibacillus</taxon>
    </lineage>
</organism>
<dbReference type="PIRSF" id="PIRSF000847">
    <property type="entry name" value="Phos_ph_gly_syn"/>
    <property type="match status" value="1"/>
</dbReference>
<evidence type="ECO:0000256" key="8">
    <source>
        <dbReference type="ARBA" id="ARBA00022989"/>
    </source>
</evidence>
<dbReference type="AlphaFoldDB" id="A0AA96RFT2"/>
<dbReference type="Proteomes" id="UP001305702">
    <property type="component" value="Chromosome"/>
</dbReference>
<comment type="pathway">
    <text evidence="3">Lipid metabolism.</text>
</comment>
<dbReference type="PANTHER" id="PTHR14269">
    <property type="entry name" value="CDP-DIACYLGLYCEROL--GLYCEROL-3-PHOSPHATE 3-PHOSPHATIDYLTRANSFERASE-RELATED"/>
    <property type="match status" value="1"/>
</dbReference>
<proteinExistence type="inferred from homology"/>
<dbReference type="PROSITE" id="PS00379">
    <property type="entry name" value="CDP_ALCOHOL_P_TRANSF"/>
    <property type="match status" value="1"/>
</dbReference>
<protein>
    <recommendedName>
        <fullName evidence="13">Phosphatidylglycerophosphate synthase</fullName>
    </recommendedName>
</protein>
<comment type="similarity">
    <text evidence="4 14">Belongs to the CDP-alcohol phosphatidyltransferase class-I family.</text>
</comment>
<evidence type="ECO:0000256" key="15">
    <source>
        <dbReference type="SAM" id="Phobius"/>
    </source>
</evidence>
<feature type="transmembrane region" description="Helical" evidence="15">
    <location>
        <begin position="139"/>
        <end position="160"/>
    </location>
</feature>
<dbReference type="KEGG" id="paun:MJA45_00420"/>
<keyword evidence="6 14" id="KW-0808">Transferase</keyword>
<feature type="transmembrane region" description="Helical" evidence="15">
    <location>
        <begin position="113"/>
        <end position="133"/>
    </location>
</feature>
<evidence type="ECO:0000256" key="13">
    <source>
        <dbReference type="ARBA" id="ARBA00033018"/>
    </source>
</evidence>
<accession>A0AA96RFT2</accession>
<evidence type="ECO:0000256" key="4">
    <source>
        <dbReference type="ARBA" id="ARBA00010441"/>
    </source>
</evidence>
<evidence type="ECO:0000256" key="10">
    <source>
        <dbReference type="ARBA" id="ARBA00023136"/>
    </source>
</evidence>
<keyword evidence="8 15" id="KW-1133">Transmembrane helix</keyword>
<dbReference type="GO" id="GO:0016020">
    <property type="term" value="C:membrane"/>
    <property type="evidence" value="ECO:0007669"/>
    <property type="project" value="UniProtKB-SubCell"/>
</dbReference>
<dbReference type="InterPro" id="IPR048254">
    <property type="entry name" value="CDP_ALCOHOL_P_TRANSF_CS"/>
</dbReference>
<reference evidence="16 17" key="1">
    <citation type="submission" date="2022-02" db="EMBL/GenBank/DDBJ databases">
        <title>Paenibacillus sp. MBLB1776 Whole Genome Shotgun Sequencing.</title>
        <authorList>
            <person name="Hwang C.Y."/>
            <person name="Cho E.-S."/>
            <person name="Seo M.-J."/>
        </authorList>
    </citation>
    <scope>NUCLEOTIDE SEQUENCE [LARGE SCALE GENOMIC DNA]</scope>
    <source>
        <strain evidence="16 17">MBLB1776</strain>
    </source>
</reference>
<dbReference type="GO" id="GO:0046474">
    <property type="term" value="P:glycerophospholipid biosynthetic process"/>
    <property type="evidence" value="ECO:0007669"/>
    <property type="project" value="TreeGrafter"/>
</dbReference>
<dbReference type="EMBL" id="CP130318">
    <property type="protein sequence ID" value="WNQ11578.1"/>
    <property type="molecule type" value="Genomic_DNA"/>
</dbReference>
<evidence type="ECO:0000256" key="9">
    <source>
        <dbReference type="ARBA" id="ARBA00023098"/>
    </source>
</evidence>
<evidence type="ECO:0000256" key="6">
    <source>
        <dbReference type="ARBA" id="ARBA00022679"/>
    </source>
</evidence>
<dbReference type="Gene3D" id="1.20.120.1760">
    <property type="match status" value="1"/>
</dbReference>
<evidence type="ECO:0000256" key="2">
    <source>
        <dbReference type="ARBA" id="ARBA00004141"/>
    </source>
</evidence>
<evidence type="ECO:0000313" key="17">
    <source>
        <dbReference type="Proteomes" id="UP001305702"/>
    </source>
</evidence>